<evidence type="ECO:0000313" key="2">
    <source>
        <dbReference type="Proteomes" id="UP001157502"/>
    </source>
</evidence>
<name>A0ACC2FGY7_DALPE</name>
<evidence type="ECO:0000313" key="1">
    <source>
        <dbReference type="EMBL" id="KAJ7990621.1"/>
    </source>
</evidence>
<organism evidence="1 2">
    <name type="scientific">Dallia pectoralis</name>
    <name type="common">Alaska blackfish</name>
    <dbReference type="NCBI Taxonomy" id="75939"/>
    <lineage>
        <taxon>Eukaryota</taxon>
        <taxon>Metazoa</taxon>
        <taxon>Chordata</taxon>
        <taxon>Craniata</taxon>
        <taxon>Vertebrata</taxon>
        <taxon>Euteleostomi</taxon>
        <taxon>Actinopterygii</taxon>
        <taxon>Neopterygii</taxon>
        <taxon>Teleostei</taxon>
        <taxon>Protacanthopterygii</taxon>
        <taxon>Esociformes</taxon>
        <taxon>Umbridae</taxon>
        <taxon>Dallia</taxon>
    </lineage>
</organism>
<proteinExistence type="predicted"/>
<dbReference type="Proteomes" id="UP001157502">
    <property type="component" value="Chromosome 28"/>
</dbReference>
<dbReference type="EMBL" id="CM055755">
    <property type="protein sequence ID" value="KAJ7990621.1"/>
    <property type="molecule type" value="Genomic_DNA"/>
</dbReference>
<protein>
    <submittedName>
        <fullName evidence="1">Uncharacterized protein</fullName>
    </submittedName>
</protein>
<keyword evidence="2" id="KW-1185">Reference proteome</keyword>
<reference evidence="1" key="1">
    <citation type="submission" date="2021-05" db="EMBL/GenBank/DDBJ databases">
        <authorList>
            <person name="Pan Q."/>
            <person name="Jouanno E."/>
            <person name="Zahm M."/>
            <person name="Klopp C."/>
            <person name="Cabau C."/>
            <person name="Louis A."/>
            <person name="Berthelot C."/>
            <person name="Parey E."/>
            <person name="Roest Crollius H."/>
            <person name="Montfort J."/>
            <person name="Robinson-Rechavi M."/>
            <person name="Bouchez O."/>
            <person name="Lampietro C."/>
            <person name="Lopez Roques C."/>
            <person name="Donnadieu C."/>
            <person name="Postlethwait J."/>
            <person name="Bobe J."/>
            <person name="Dillon D."/>
            <person name="Chandos A."/>
            <person name="von Hippel F."/>
            <person name="Guiguen Y."/>
        </authorList>
    </citation>
    <scope>NUCLEOTIDE SEQUENCE</scope>
    <source>
        <strain evidence="1">YG-Jan2019</strain>
    </source>
</reference>
<gene>
    <name evidence="1" type="ORF">DPEC_G00302290</name>
</gene>
<comment type="caution">
    <text evidence="1">The sequence shown here is derived from an EMBL/GenBank/DDBJ whole genome shotgun (WGS) entry which is preliminary data.</text>
</comment>
<accession>A0ACC2FGY7</accession>
<sequence length="187" mass="20621">MRRRVGCELKPIGLLLLFLISSELPKVQTRAIDFVCNTADRRNMNNAKDLEVAMVGCSGSDALPVTLQLPCVGILKASWDQKSLQQKSAEVIRALEVLSNGVGKVRAQAKLSCQSSVLERLEHRVKNYLHIVINLGTMGKEEATVSTPVLDCPVQQSQSLAQVLKLYNSLLQGKVEQLIKDLQNRCP</sequence>